<accession>A0A9W9QNB3</accession>
<dbReference type="EMBL" id="JAPZBR010000008">
    <property type="protein sequence ID" value="KAJ5341192.1"/>
    <property type="molecule type" value="Genomic_DNA"/>
</dbReference>
<gene>
    <name evidence="1" type="ORF">N7541_010316</name>
</gene>
<keyword evidence="2" id="KW-1185">Reference proteome</keyword>
<organism evidence="1 2">
    <name type="scientific">Penicillium brevicompactum</name>
    <dbReference type="NCBI Taxonomy" id="5074"/>
    <lineage>
        <taxon>Eukaryota</taxon>
        <taxon>Fungi</taxon>
        <taxon>Dikarya</taxon>
        <taxon>Ascomycota</taxon>
        <taxon>Pezizomycotina</taxon>
        <taxon>Eurotiomycetes</taxon>
        <taxon>Eurotiomycetidae</taxon>
        <taxon>Eurotiales</taxon>
        <taxon>Aspergillaceae</taxon>
        <taxon>Penicillium</taxon>
    </lineage>
</organism>
<dbReference type="Proteomes" id="UP001148299">
    <property type="component" value="Unassembled WGS sequence"/>
</dbReference>
<proteinExistence type="predicted"/>
<name>A0A9W9QNB3_PENBR</name>
<reference evidence="1" key="1">
    <citation type="submission" date="2022-12" db="EMBL/GenBank/DDBJ databases">
        <authorList>
            <person name="Petersen C."/>
        </authorList>
    </citation>
    <scope>NUCLEOTIDE SEQUENCE</scope>
    <source>
        <strain evidence="1">IBT 35675</strain>
    </source>
</reference>
<dbReference type="AlphaFoldDB" id="A0A9W9QNB3"/>
<protein>
    <submittedName>
        <fullName evidence="1">Uncharacterized protein</fullName>
    </submittedName>
</protein>
<comment type="caution">
    <text evidence="1">The sequence shown here is derived from an EMBL/GenBank/DDBJ whole genome shotgun (WGS) entry which is preliminary data.</text>
</comment>
<evidence type="ECO:0000313" key="1">
    <source>
        <dbReference type="EMBL" id="KAJ5341192.1"/>
    </source>
</evidence>
<evidence type="ECO:0000313" key="2">
    <source>
        <dbReference type="Proteomes" id="UP001148299"/>
    </source>
</evidence>
<sequence>MYDIIQLSGVIDHNKLSISPKTRTLQQQWKLWTGQQLQLTELNRTDRVLESSSPKTGALKQIVFSMKKPDWRNGSACDF</sequence>
<reference evidence="1" key="2">
    <citation type="journal article" date="2023" name="IMA Fungus">
        <title>Comparative genomic study of the Penicillium genus elucidates a diverse pangenome and 15 lateral gene transfer events.</title>
        <authorList>
            <person name="Petersen C."/>
            <person name="Sorensen T."/>
            <person name="Nielsen M.R."/>
            <person name="Sondergaard T.E."/>
            <person name="Sorensen J.L."/>
            <person name="Fitzpatrick D.A."/>
            <person name="Frisvad J.C."/>
            <person name="Nielsen K.L."/>
        </authorList>
    </citation>
    <scope>NUCLEOTIDE SEQUENCE</scope>
    <source>
        <strain evidence="1">IBT 35675</strain>
    </source>
</reference>